<reference evidence="1" key="1">
    <citation type="submission" date="2018-02" db="EMBL/GenBank/DDBJ databases">
        <title>Rhizophora mucronata_Transcriptome.</title>
        <authorList>
            <person name="Meera S.P."/>
            <person name="Sreeshan A."/>
            <person name="Augustine A."/>
        </authorList>
    </citation>
    <scope>NUCLEOTIDE SEQUENCE</scope>
    <source>
        <tissue evidence="1">Leaf</tissue>
    </source>
</reference>
<dbReference type="AlphaFoldDB" id="A0A2P2LK49"/>
<accession>A0A2P2LK49</accession>
<dbReference type="EMBL" id="GGEC01037860">
    <property type="protein sequence ID" value="MBX18344.1"/>
    <property type="molecule type" value="Transcribed_RNA"/>
</dbReference>
<proteinExistence type="predicted"/>
<sequence length="34" mass="3960">MFNNLLPIFEFESLKTEKQAKAREKYLVLAVSNS</sequence>
<organism evidence="1">
    <name type="scientific">Rhizophora mucronata</name>
    <name type="common">Asiatic mangrove</name>
    <dbReference type="NCBI Taxonomy" id="61149"/>
    <lineage>
        <taxon>Eukaryota</taxon>
        <taxon>Viridiplantae</taxon>
        <taxon>Streptophyta</taxon>
        <taxon>Embryophyta</taxon>
        <taxon>Tracheophyta</taxon>
        <taxon>Spermatophyta</taxon>
        <taxon>Magnoliopsida</taxon>
        <taxon>eudicotyledons</taxon>
        <taxon>Gunneridae</taxon>
        <taxon>Pentapetalae</taxon>
        <taxon>rosids</taxon>
        <taxon>fabids</taxon>
        <taxon>Malpighiales</taxon>
        <taxon>Rhizophoraceae</taxon>
        <taxon>Rhizophora</taxon>
    </lineage>
</organism>
<name>A0A2P2LK49_RHIMU</name>
<evidence type="ECO:0000313" key="1">
    <source>
        <dbReference type="EMBL" id="MBX18344.1"/>
    </source>
</evidence>
<protein>
    <submittedName>
        <fullName evidence="1">Uncharacterized protein</fullName>
    </submittedName>
</protein>